<organism evidence="1 2">
    <name type="scientific">Candidatus Phytoplasma fabacearum</name>
    <dbReference type="NCBI Taxonomy" id="2982628"/>
    <lineage>
        <taxon>Bacteria</taxon>
        <taxon>Bacillati</taxon>
        <taxon>Mycoplasmatota</taxon>
        <taxon>Mollicutes</taxon>
        <taxon>Acholeplasmatales</taxon>
        <taxon>Acholeplasmataceae</taxon>
        <taxon>Candidatus Phytoplasma</taxon>
        <taxon>16SrII (Peanut WB group)</taxon>
    </lineage>
</organism>
<evidence type="ECO:0000313" key="1">
    <source>
        <dbReference type="EMBL" id="MEK0312031.1"/>
    </source>
</evidence>
<name>A0ABU8ZU78_9MOLU</name>
<reference evidence="1 2" key="1">
    <citation type="journal article" date="2023" name="Int. J. Syst. Evol. Microbiol.">
        <title>The observation of taxonomic boundaries for the 16SrII and 16SrXXV phytoplasmas using genome-based delimitation.</title>
        <authorList>
            <person name="Rodrigues Jardim B."/>
            <person name="Tran-Nguyen L.T.T."/>
            <person name="Gambley C."/>
            <person name="Al-Sadi A.M."/>
            <person name="Al-Subhi A.M."/>
            <person name="Foissac X."/>
            <person name="Salar P."/>
            <person name="Cai H."/>
            <person name="Yang J.Y."/>
            <person name="Davis R."/>
            <person name="Jones L."/>
            <person name="Rodoni B."/>
            <person name="Constable F.E."/>
        </authorList>
    </citation>
    <scope>NUCLEOTIDE SEQUENCE [LARGE SCALE GENOMIC DNA]</scope>
    <source>
        <strain evidence="1">BAWM-322</strain>
    </source>
</reference>
<accession>A0ABU8ZU78</accession>
<proteinExistence type="predicted"/>
<evidence type="ECO:0000313" key="2">
    <source>
        <dbReference type="Proteomes" id="UP001382955"/>
    </source>
</evidence>
<gene>
    <name evidence="1" type="ORF">OC725_02015</name>
</gene>
<dbReference type="PROSITE" id="PS51257">
    <property type="entry name" value="PROKAR_LIPOPROTEIN"/>
    <property type="match status" value="1"/>
</dbReference>
<protein>
    <recommendedName>
        <fullName evidence="3">Effector</fullName>
    </recommendedName>
</protein>
<evidence type="ECO:0008006" key="3">
    <source>
        <dbReference type="Google" id="ProtNLM"/>
    </source>
</evidence>
<comment type="caution">
    <text evidence="1">The sequence shown here is derived from an EMBL/GenBank/DDBJ whole genome shotgun (WGS) entry which is preliminary data.</text>
</comment>
<dbReference type="Proteomes" id="UP001382955">
    <property type="component" value="Unassembled WGS sequence"/>
</dbReference>
<dbReference type="EMBL" id="JAOSIK010000019">
    <property type="protein sequence ID" value="MEK0312031.1"/>
    <property type="molecule type" value="Genomic_DNA"/>
</dbReference>
<sequence>MLKIIKNSILFFSVSLACILTIFTINNAKMSIKAFDTGQYFDQVSQSANDKREKILSYIQYLVLKDVDQKFKTQVPLKKAIEYFFDYIFQDFFAIQEWDPSDVDFSKLANFECDKYLPNDYYDAALPNEIKLYYFTPLLKLINEHVSTTYADQVTKFLSIDYLTAKMTQVIENLRSEQTPTK</sequence>
<dbReference type="RefSeq" id="WP_304512591.1">
    <property type="nucleotide sequence ID" value="NZ_JAOSIK010000019.1"/>
</dbReference>
<keyword evidence="2" id="KW-1185">Reference proteome</keyword>